<comment type="caution">
    <text evidence="1">The sequence shown here is derived from an EMBL/GenBank/DDBJ whole genome shotgun (WGS) entry which is preliminary data.</text>
</comment>
<protein>
    <submittedName>
        <fullName evidence="1">Uncharacterized protein</fullName>
    </submittedName>
</protein>
<organism evidence="1 2">
    <name type="scientific">Scortum barcoo</name>
    <name type="common">barcoo grunter</name>
    <dbReference type="NCBI Taxonomy" id="214431"/>
    <lineage>
        <taxon>Eukaryota</taxon>
        <taxon>Metazoa</taxon>
        <taxon>Chordata</taxon>
        <taxon>Craniata</taxon>
        <taxon>Vertebrata</taxon>
        <taxon>Euteleostomi</taxon>
        <taxon>Actinopterygii</taxon>
        <taxon>Neopterygii</taxon>
        <taxon>Teleostei</taxon>
        <taxon>Neoteleostei</taxon>
        <taxon>Acanthomorphata</taxon>
        <taxon>Eupercaria</taxon>
        <taxon>Centrarchiformes</taxon>
        <taxon>Terapontoidei</taxon>
        <taxon>Terapontidae</taxon>
        <taxon>Scortum</taxon>
    </lineage>
</organism>
<dbReference type="Proteomes" id="UP000831701">
    <property type="component" value="Chromosome 24"/>
</dbReference>
<reference evidence="1" key="1">
    <citation type="submission" date="2022-04" db="EMBL/GenBank/DDBJ databases">
        <title>Jade perch genome.</title>
        <authorList>
            <person name="Chao B."/>
        </authorList>
    </citation>
    <scope>NUCLEOTIDE SEQUENCE</scope>
    <source>
        <strain evidence="1">CB-2022</strain>
    </source>
</reference>
<gene>
    <name evidence="1" type="ORF">L3Q82_005714</name>
</gene>
<keyword evidence="2" id="KW-1185">Reference proteome</keyword>
<accession>A0ACB8V8D8</accession>
<dbReference type="EMBL" id="CM041554">
    <property type="protein sequence ID" value="KAI3351157.1"/>
    <property type="molecule type" value="Genomic_DNA"/>
</dbReference>
<evidence type="ECO:0000313" key="1">
    <source>
        <dbReference type="EMBL" id="KAI3351157.1"/>
    </source>
</evidence>
<sequence length="521" mass="58493">MLQVILGMFQFLLLTRIPTSHAKLAHWRPSDSPKSREAREVRRWLEVYSRSGCEPRDTLVEVWQELPGETHHLFVPSCVSVRRCGGCCPDEALECVPSLTHTLTMEDPRSPNSSSPDPSSPIFSSSSYITSSHQLLALSLSVAISEASLPPLQREEVGSGCNVLSVSLHHQSRELQPKRPEVQPSPLQNVKKRGEERMKEELNAAANLSVWKGIMPELNIAARLGRQREKEKRTEHVYVREGYPTLDVSLSGALHPAHKEPGSIPGADQDQVVPGWFLVYDRSPGRMTCRDRTLEFQSACKSLQGRPQNGVQPSKPALSALRQRSDFTVMAKRIGKDLSNTFAKLEKLTILAKRKSLFDDKAVEIEELTYIIKQDINSLNKQIAQLQDLVRSRGAPGGRHIQTHSNTIVVSLQNLKQQRSRREQFSQPPVSTSPLMANNFMLTKTESSVLMQDESRSLGDVAIDMDSQTNPLQLQLIDEQDSYIQSRADTMQNIESTIVELGSIFQQLAHMVKEQEETIQR</sequence>
<proteinExistence type="predicted"/>
<name>A0ACB8V8D8_9TELE</name>
<evidence type="ECO:0000313" key="2">
    <source>
        <dbReference type="Proteomes" id="UP000831701"/>
    </source>
</evidence>